<dbReference type="InterPro" id="IPR003775">
    <property type="entry name" value="Flagellar_assembly_factor_FliW"/>
</dbReference>
<dbReference type="GO" id="GO:0005737">
    <property type="term" value="C:cytoplasm"/>
    <property type="evidence" value="ECO:0007669"/>
    <property type="project" value="UniProtKB-SubCell"/>
</dbReference>
<dbReference type="Pfam" id="PF02623">
    <property type="entry name" value="FliW"/>
    <property type="match status" value="1"/>
</dbReference>
<dbReference type="AlphaFoldDB" id="A0A8J3EKT2"/>
<dbReference type="GO" id="GO:0006417">
    <property type="term" value="P:regulation of translation"/>
    <property type="evidence" value="ECO:0007669"/>
    <property type="project" value="UniProtKB-KW"/>
</dbReference>
<keyword evidence="6" id="KW-0282">Flagellum</keyword>
<keyword evidence="6" id="KW-0969">Cilium</keyword>
<comment type="subcellular location">
    <subcellularLocation>
        <location evidence="4">Cytoplasm</location>
    </subcellularLocation>
</comment>
<dbReference type="GO" id="GO:0044780">
    <property type="term" value="P:bacterial-type flagellum assembly"/>
    <property type="evidence" value="ECO:0007669"/>
    <property type="project" value="UniProtKB-UniRule"/>
</dbReference>
<keyword evidence="6" id="KW-0966">Cell projection</keyword>
<evidence type="ECO:0000256" key="3">
    <source>
        <dbReference type="ARBA" id="ARBA00022845"/>
    </source>
</evidence>
<protein>
    <recommendedName>
        <fullName evidence="4">Flagellar assembly factor FliW</fullName>
    </recommendedName>
</protein>
<keyword evidence="2 4" id="KW-1005">Bacterial flagellum biogenesis</keyword>
<keyword evidence="3 4" id="KW-0810">Translation regulation</keyword>
<evidence type="ECO:0000313" key="7">
    <source>
        <dbReference type="Proteomes" id="UP000656813"/>
    </source>
</evidence>
<name>A0A8J3EKT2_9BACL</name>
<evidence type="ECO:0000256" key="1">
    <source>
        <dbReference type="ARBA" id="ARBA00022490"/>
    </source>
</evidence>
<feature type="region of interest" description="Disordered" evidence="5">
    <location>
        <begin position="136"/>
        <end position="158"/>
    </location>
</feature>
<dbReference type="PANTHER" id="PTHR39190:SF1">
    <property type="entry name" value="FLAGELLAR ASSEMBLY FACTOR FLIW"/>
    <property type="match status" value="1"/>
</dbReference>
<dbReference type="EMBL" id="BMFV01000003">
    <property type="protein sequence ID" value="GGH76716.1"/>
    <property type="molecule type" value="Genomic_DNA"/>
</dbReference>
<dbReference type="HAMAP" id="MF_01185">
    <property type="entry name" value="FliW"/>
    <property type="match status" value="1"/>
</dbReference>
<reference evidence="6" key="2">
    <citation type="submission" date="2020-09" db="EMBL/GenBank/DDBJ databases">
        <authorList>
            <person name="Sun Q."/>
            <person name="Zhou Y."/>
        </authorList>
    </citation>
    <scope>NUCLEOTIDE SEQUENCE</scope>
    <source>
        <strain evidence="6">CGMCC 1.12777</strain>
    </source>
</reference>
<comment type="caution">
    <text evidence="6">The sequence shown here is derived from an EMBL/GenBank/DDBJ whole genome shotgun (WGS) entry which is preliminary data.</text>
</comment>
<evidence type="ECO:0000313" key="6">
    <source>
        <dbReference type="EMBL" id="GGH76716.1"/>
    </source>
</evidence>
<reference evidence="6" key="1">
    <citation type="journal article" date="2014" name="Int. J. Syst. Evol. Microbiol.">
        <title>Complete genome sequence of Corynebacterium casei LMG S-19264T (=DSM 44701T), isolated from a smear-ripened cheese.</title>
        <authorList>
            <consortium name="US DOE Joint Genome Institute (JGI-PGF)"/>
            <person name="Walter F."/>
            <person name="Albersmeier A."/>
            <person name="Kalinowski J."/>
            <person name="Ruckert C."/>
        </authorList>
    </citation>
    <scope>NUCLEOTIDE SEQUENCE</scope>
    <source>
        <strain evidence="6">CGMCC 1.12777</strain>
    </source>
</reference>
<comment type="subunit">
    <text evidence="4">Interacts with translational regulator CsrA and flagellin(s).</text>
</comment>
<dbReference type="RefSeq" id="WP_188496059.1">
    <property type="nucleotide sequence ID" value="NZ_BMFV01000003.1"/>
</dbReference>
<comment type="similarity">
    <text evidence="4">Belongs to the FliW family.</text>
</comment>
<dbReference type="PANTHER" id="PTHR39190">
    <property type="entry name" value="FLAGELLAR ASSEMBLY FACTOR FLIW"/>
    <property type="match status" value="1"/>
</dbReference>
<keyword evidence="1 4" id="KW-0963">Cytoplasm</keyword>
<sequence>MITINTKYFGIADIEKDEIIHFQTGLPGFPDEREFVFMPLERNSPYEIMQSTKTPAVAFVTVSPFLIFKDYEIDINDQTTKQLQLKAAKDASVYTILTLKEPFAESTANLVAPVIVHHHKQLGKQVVLEKTDYHTKHPILQEDPEKEGRHADTHKKVK</sequence>
<dbReference type="SUPFAM" id="SSF141457">
    <property type="entry name" value="BH3618-like"/>
    <property type="match status" value="1"/>
</dbReference>
<evidence type="ECO:0000256" key="5">
    <source>
        <dbReference type="SAM" id="MobiDB-lite"/>
    </source>
</evidence>
<keyword evidence="4" id="KW-0143">Chaperone</keyword>
<organism evidence="6 7">
    <name type="scientific">Pullulanibacillus pueri</name>
    <dbReference type="NCBI Taxonomy" id="1437324"/>
    <lineage>
        <taxon>Bacteria</taxon>
        <taxon>Bacillati</taxon>
        <taxon>Bacillota</taxon>
        <taxon>Bacilli</taxon>
        <taxon>Bacillales</taxon>
        <taxon>Sporolactobacillaceae</taxon>
        <taxon>Pullulanibacillus</taxon>
    </lineage>
</organism>
<accession>A0A8J3EKT2</accession>
<dbReference type="Proteomes" id="UP000656813">
    <property type="component" value="Unassembled WGS sequence"/>
</dbReference>
<comment type="function">
    <text evidence="4">Acts as an anti-CsrA protein, binds CsrA and prevents it from repressing translation of its target genes, one of which is flagellin. Binds to flagellin and participates in the assembly of the flagellum.</text>
</comment>
<proteinExistence type="inferred from homology"/>
<dbReference type="NCBIfam" id="NF009793">
    <property type="entry name" value="PRK13285.1-1"/>
    <property type="match status" value="1"/>
</dbReference>
<evidence type="ECO:0000256" key="4">
    <source>
        <dbReference type="HAMAP-Rule" id="MF_01185"/>
    </source>
</evidence>
<dbReference type="Gene3D" id="2.30.290.10">
    <property type="entry name" value="BH3618-like"/>
    <property type="match status" value="1"/>
</dbReference>
<dbReference type="InterPro" id="IPR024046">
    <property type="entry name" value="Flagellar_assmbl_FliW_dom_sf"/>
</dbReference>
<evidence type="ECO:0000256" key="2">
    <source>
        <dbReference type="ARBA" id="ARBA00022795"/>
    </source>
</evidence>
<gene>
    <name evidence="4 6" type="primary">fliW</name>
    <name evidence="6" type="ORF">GCM10007096_07560</name>
</gene>
<keyword evidence="7" id="KW-1185">Reference proteome</keyword>